<dbReference type="RefSeq" id="XP_002645604.1">
    <property type="nucleotide sequence ID" value="XM_002645558.1"/>
</dbReference>
<gene>
    <name evidence="3 5" type="ORF">CBG05321</name>
    <name evidence="3" type="ORF">CBG_05321</name>
</gene>
<feature type="domain" description="F-box" evidence="2">
    <location>
        <begin position="239"/>
        <end position="288"/>
    </location>
</feature>
<feature type="compositionally biased region" description="Basic and acidic residues" evidence="1">
    <location>
        <begin position="115"/>
        <end position="131"/>
    </location>
</feature>
<accession>A8WZL2</accession>
<dbReference type="PANTHER" id="PTHR21503:SF8">
    <property type="entry name" value="F-BOX ASSOCIATED DOMAIN-CONTAINING PROTEIN-RELATED"/>
    <property type="match status" value="1"/>
</dbReference>
<evidence type="ECO:0000313" key="5">
    <source>
        <dbReference type="WormBase" id="CBG05321"/>
    </source>
</evidence>
<dbReference type="AlphaFoldDB" id="A8WZL2"/>
<sequence length="379" mass="42579">MSLETSRIDHIGCGTVINQSRVQLLTANMSQPIPTLNLPDHKEIVDDESPEDDLGLPSPTTNSVATNQRKYSKNLEEFYGNPIGMEETAPVPQNGNLLSATDGNNMEVAGASSENRQKLRSSMEKKKEAHGEELIDFKTALGDDEYFDSQRHRGGHQSRASTSLGGSMSARSTGSSVFEQGQAEDRSEEGWLSYRPAATTLSNFIAWSLVTRMSKNAQENGKIKRIKEAVKEEKDAIQKFPMLKLPDLVRETVIRLMDPVEIFDFSQISKRMHRTAKRSVRHNTYHLHLQAGQLYQAALYPPTYPEVPAEPARFRVQQLDDDTARAPTNVRKLGNFQKIRCHFQESGLYFFHKSHCRYTLHADIGGFHFNLVNGDLGSI</sequence>
<evidence type="ECO:0000256" key="1">
    <source>
        <dbReference type="SAM" id="MobiDB-lite"/>
    </source>
</evidence>
<reference evidence="3 4" key="1">
    <citation type="journal article" date="2003" name="PLoS Biol.">
        <title>The genome sequence of Caenorhabditis briggsae: a platform for comparative genomics.</title>
        <authorList>
            <person name="Stein L.D."/>
            <person name="Bao Z."/>
            <person name="Blasiar D."/>
            <person name="Blumenthal T."/>
            <person name="Brent M.R."/>
            <person name="Chen N."/>
            <person name="Chinwalla A."/>
            <person name="Clarke L."/>
            <person name="Clee C."/>
            <person name="Coghlan A."/>
            <person name="Coulson A."/>
            <person name="D'Eustachio P."/>
            <person name="Fitch D.H."/>
            <person name="Fulton L.A."/>
            <person name="Fulton R.E."/>
            <person name="Griffiths-Jones S."/>
            <person name="Harris T.W."/>
            <person name="Hillier L.W."/>
            <person name="Kamath R."/>
            <person name="Kuwabara P.E."/>
            <person name="Mardis E.R."/>
            <person name="Marra M.A."/>
            <person name="Miner T.L."/>
            <person name="Minx P."/>
            <person name="Mullikin J.C."/>
            <person name="Plumb R.W."/>
            <person name="Rogers J."/>
            <person name="Schein J.E."/>
            <person name="Sohrmann M."/>
            <person name="Spieth J."/>
            <person name="Stajich J.E."/>
            <person name="Wei C."/>
            <person name="Willey D."/>
            <person name="Wilson R.K."/>
            <person name="Durbin R."/>
            <person name="Waterston R.H."/>
        </authorList>
    </citation>
    <scope>NUCLEOTIDE SEQUENCE [LARGE SCALE GENOMIC DNA]</scope>
    <source>
        <strain evidence="3 4">AF16</strain>
    </source>
</reference>
<dbReference type="CTD" id="8587603"/>
<dbReference type="InterPro" id="IPR001810">
    <property type="entry name" value="F-box_dom"/>
</dbReference>
<dbReference type="WormBase" id="CBG05321">
    <property type="protein sequence ID" value="CBP07050"/>
    <property type="gene ID" value="WBGene00027792"/>
</dbReference>
<evidence type="ECO:0000313" key="3">
    <source>
        <dbReference type="EMBL" id="CAP25822.1"/>
    </source>
</evidence>
<dbReference type="GeneID" id="8587603"/>
<organism evidence="3 4">
    <name type="scientific">Caenorhabditis briggsae</name>
    <dbReference type="NCBI Taxonomy" id="6238"/>
    <lineage>
        <taxon>Eukaryota</taxon>
        <taxon>Metazoa</taxon>
        <taxon>Ecdysozoa</taxon>
        <taxon>Nematoda</taxon>
        <taxon>Chromadorea</taxon>
        <taxon>Rhabditida</taxon>
        <taxon>Rhabditina</taxon>
        <taxon>Rhabditomorpha</taxon>
        <taxon>Rhabditoidea</taxon>
        <taxon>Rhabditidae</taxon>
        <taxon>Peloderinae</taxon>
        <taxon>Caenorhabditis</taxon>
    </lineage>
</organism>
<dbReference type="EMBL" id="HE601042">
    <property type="protein sequence ID" value="CAP25822.1"/>
    <property type="molecule type" value="Genomic_DNA"/>
</dbReference>
<reference evidence="3 4" key="2">
    <citation type="journal article" date="2011" name="PLoS Genet.">
        <title>Caenorhabditis briggsae recombinant inbred line genotypes reveal inter-strain incompatibility and the evolution of recombination.</title>
        <authorList>
            <person name="Ross J.A."/>
            <person name="Koboldt D.C."/>
            <person name="Staisch J.E."/>
            <person name="Chamberlin H.M."/>
            <person name="Gupta B.P."/>
            <person name="Miller R.D."/>
            <person name="Baird S.E."/>
            <person name="Haag E.S."/>
        </authorList>
    </citation>
    <scope>NUCLEOTIDE SEQUENCE [LARGE SCALE GENOMIC DNA]</scope>
    <source>
        <strain evidence="3 4">AF16</strain>
    </source>
</reference>
<protein>
    <submittedName>
        <fullName evidence="3">Protein CBG05321</fullName>
    </submittedName>
</protein>
<proteinExistence type="predicted"/>
<dbReference type="InParanoid" id="A8WZL2"/>
<feature type="region of interest" description="Disordered" evidence="1">
    <location>
        <begin position="147"/>
        <end position="190"/>
    </location>
</feature>
<dbReference type="Pfam" id="PF00646">
    <property type="entry name" value="F-box"/>
    <property type="match status" value="1"/>
</dbReference>
<name>A8WZL2_CAEBR</name>
<dbReference type="KEGG" id="cbr:CBG_05321"/>
<evidence type="ECO:0000313" key="4">
    <source>
        <dbReference type="Proteomes" id="UP000008549"/>
    </source>
</evidence>
<dbReference type="PANTHER" id="PTHR21503">
    <property type="entry name" value="F-BOX-CONTAINING HYPOTHETICAL PROTEIN C.ELEGANS"/>
    <property type="match status" value="1"/>
</dbReference>
<keyword evidence="4" id="KW-1185">Reference proteome</keyword>
<feature type="compositionally biased region" description="Polar residues" evidence="1">
    <location>
        <begin position="158"/>
        <end position="179"/>
    </location>
</feature>
<feature type="region of interest" description="Disordered" evidence="1">
    <location>
        <begin position="45"/>
        <end position="64"/>
    </location>
</feature>
<dbReference type="Proteomes" id="UP000008549">
    <property type="component" value="Unassembled WGS sequence"/>
</dbReference>
<feature type="region of interest" description="Disordered" evidence="1">
    <location>
        <begin position="109"/>
        <end position="131"/>
    </location>
</feature>
<feature type="compositionally biased region" description="Acidic residues" evidence="1">
    <location>
        <begin position="45"/>
        <end position="54"/>
    </location>
</feature>
<dbReference type="PROSITE" id="PS50181">
    <property type="entry name" value="FBOX"/>
    <property type="match status" value="1"/>
</dbReference>
<dbReference type="HOGENOM" id="CLU_730048_0_0_1"/>
<evidence type="ECO:0000259" key="2">
    <source>
        <dbReference type="PROSITE" id="PS50181"/>
    </source>
</evidence>